<accession>A0A4Z2H4U2</accession>
<sequence>MLQDSRCSELSIDRVSLLCGATASEAALGPPLPIELEVLLLLWRNTNTQLRTGSAALGRLVPVMVEEEVEEEEVEVVGALVLTGTETG</sequence>
<comment type="caution">
    <text evidence="1">The sequence shown here is derived from an EMBL/GenBank/DDBJ whole genome shotgun (WGS) entry which is preliminary data.</text>
</comment>
<name>A0A4Z2H4U2_9TELE</name>
<dbReference type="EMBL" id="SRLO01000325">
    <property type="protein sequence ID" value="TNN60877.1"/>
    <property type="molecule type" value="Genomic_DNA"/>
</dbReference>
<gene>
    <name evidence="1" type="ORF">EYF80_028872</name>
</gene>
<evidence type="ECO:0000313" key="1">
    <source>
        <dbReference type="EMBL" id="TNN60877.1"/>
    </source>
</evidence>
<proteinExistence type="predicted"/>
<reference evidence="1 2" key="1">
    <citation type="submission" date="2019-03" db="EMBL/GenBank/DDBJ databases">
        <title>First draft genome of Liparis tanakae, snailfish: a comprehensive survey of snailfish specific genes.</title>
        <authorList>
            <person name="Kim W."/>
            <person name="Song I."/>
            <person name="Jeong J.-H."/>
            <person name="Kim D."/>
            <person name="Kim S."/>
            <person name="Ryu S."/>
            <person name="Song J.Y."/>
            <person name="Lee S.K."/>
        </authorList>
    </citation>
    <scope>NUCLEOTIDE SEQUENCE [LARGE SCALE GENOMIC DNA]</scope>
    <source>
        <tissue evidence="1">Muscle</tissue>
    </source>
</reference>
<protein>
    <submittedName>
        <fullName evidence="1">Uncharacterized protein</fullName>
    </submittedName>
</protein>
<dbReference type="Proteomes" id="UP000314294">
    <property type="component" value="Unassembled WGS sequence"/>
</dbReference>
<keyword evidence="2" id="KW-1185">Reference proteome</keyword>
<organism evidence="1 2">
    <name type="scientific">Liparis tanakae</name>
    <name type="common">Tanaka's snailfish</name>
    <dbReference type="NCBI Taxonomy" id="230148"/>
    <lineage>
        <taxon>Eukaryota</taxon>
        <taxon>Metazoa</taxon>
        <taxon>Chordata</taxon>
        <taxon>Craniata</taxon>
        <taxon>Vertebrata</taxon>
        <taxon>Euteleostomi</taxon>
        <taxon>Actinopterygii</taxon>
        <taxon>Neopterygii</taxon>
        <taxon>Teleostei</taxon>
        <taxon>Neoteleostei</taxon>
        <taxon>Acanthomorphata</taxon>
        <taxon>Eupercaria</taxon>
        <taxon>Perciformes</taxon>
        <taxon>Cottioidei</taxon>
        <taxon>Cottales</taxon>
        <taxon>Liparidae</taxon>
        <taxon>Liparis</taxon>
    </lineage>
</organism>
<evidence type="ECO:0000313" key="2">
    <source>
        <dbReference type="Proteomes" id="UP000314294"/>
    </source>
</evidence>
<dbReference type="AlphaFoldDB" id="A0A4Z2H4U2"/>